<organism evidence="3 4">
    <name type="scientific">Bradyrhizobium centrolobii</name>
    <dbReference type="NCBI Taxonomy" id="1505087"/>
    <lineage>
        <taxon>Bacteria</taxon>
        <taxon>Pseudomonadati</taxon>
        <taxon>Pseudomonadota</taxon>
        <taxon>Alphaproteobacteria</taxon>
        <taxon>Hyphomicrobiales</taxon>
        <taxon>Nitrobacteraceae</taxon>
        <taxon>Bradyrhizobium</taxon>
    </lineage>
</organism>
<dbReference type="Proteomes" id="UP000076959">
    <property type="component" value="Unassembled WGS sequence"/>
</dbReference>
<dbReference type="SUPFAM" id="SSF56003">
    <property type="entry name" value="Molybdenum cofactor-binding domain"/>
    <property type="match status" value="2"/>
</dbReference>
<dbReference type="InterPro" id="IPR046867">
    <property type="entry name" value="AldOxase/xan_DH_MoCoBD2"/>
</dbReference>
<evidence type="ECO:0000313" key="4">
    <source>
        <dbReference type="Proteomes" id="UP000076959"/>
    </source>
</evidence>
<dbReference type="SMART" id="SM01008">
    <property type="entry name" value="Ald_Xan_dh_C"/>
    <property type="match status" value="1"/>
</dbReference>
<evidence type="ECO:0000256" key="1">
    <source>
        <dbReference type="SAM" id="SignalP"/>
    </source>
</evidence>
<keyword evidence="4" id="KW-1185">Reference proteome</keyword>
<dbReference type="STRING" id="1505087.AYJ54_33075"/>
<comment type="caution">
    <text evidence="3">The sequence shown here is derived from an EMBL/GenBank/DDBJ whole genome shotgun (WGS) entry which is preliminary data.</text>
</comment>
<reference evidence="3 4" key="1">
    <citation type="submission" date="2016-03" db="EMBL/GenBank/DDBJ databases">
        <title>Draft Genome Sequence of the Strain BR 10245 (Bradyrhizobium sp.) isolated from nodules of Centrolobium paraense.</title>
        <authorList>
            <person name="Simoes-Araujo J.L.Sr."/>
            <person name="Barauna A.C."/>
            <person name="Silva K."/>
            <person name="Zilli J.E."/>
        </authorList>
    </citation>
    <scope>NUCLEOTIDE SEQUENCE [LARGE SCALE GENOMIC DNA]</scope>
    <source>
        <strain evidence="3 4">BR 10245</strain>
    </source>
</reference>
<feature type="chain" id="PRO_5008054285" evidence="1">
    <location>
        <begin position="34"/>
        <end position="742"/>
    </location>
</feature>
<evidence type="ECO:0000313" key="3">
    <source>
        <dbReference type="EMBL" id="OAE99592.1"/>
    </source>
</evidence>
<dbReference type="PANTHER" id="PTHR47495:SF1">
    <property type="entry name" value="BLL3820 PROTEIN"/>
    <property type="match status" value="1"/>
</dbReference>
<dbReference type="PIRSF" id="PIRSF036389">
    <property type="entry name" value="IOR_B"/>
    <property type="match status" value="1"/>
</dbReference>
<dbReference type="OrthoDB" id="9767994at2"/>
<dbReference type="PANTHER" id="PTHR47495">
    <property type="entry name" value="ALDEHYDE DEHYDROGENASE"/>
    <property type="match status" value="1"/>
</dbReference>
<protein>
    <submittedName>
        <fullName evidence="3">Isoquinoline 1-oxidoreductase</fullName>
    </submittedName>
</protein>
<evidence type="ECO:0000259" key="2">
    <source>
        <dbReference type="SMART" id="SM01008"/>
    </source>
</evidence>
<keyword evidence="1" id="KW-0732">Signal</keyword>
<dbReference type="Pfam" id="PF20256">
    <property type="entry name" value="MoCoBD_2"/>
    <property type="match status" value="2"/>
</dbReference>
<dbReference type="EMBL" id="LUUB01000119">
    <property type="protein sequence ID" value="OAE99592.1"/>
    <property type="molecule type" value="Genomic_DNA"/>
</dbReference>
<gene>
    <name evidence="3" type="ORF">AYJ54_33075</name>
</gene>
<proteinExistence type="predicted"/>
<dbReference type="Gene3D" id="3.90.1170.50">
    <property type="entry name" value="Aldehyde oxidase/xanthine dehydrogenase, a/b hammerhead"/>
    <property type="match status" value="1"/>
</dbReference>
<dbReference type="Gene3D" id="3.30.365.10">
    <property type="entry name" value="Aldehyde oxidase/xanthine dehydrogenase, molybdopterin binding domain"/>
    <property type="match status" value="4"/>
</dbReference>
<dbReference type="RefSeq" id="WP_063708371.1">
    <property type="nucleotide sequence ID" value="NZ_LUUB01000119.1"/>
</dbReference>
<dbReference type="Pfam" id="PF02738">
    <property type="entry name" value="MoCoBD_1"/>
    <property type="match status" value="2"/>
</dbReference>
<dbReference type="AlphaFoldDB" id="A0A176Y918"/>
<sequence length="742" mass="79330">MLDFVSTRRGILKTGGALVVTFALAAKPYSALAQSSAPKKTVASDEVDGFLSIGTDGQVTVYSGKVDLGTGLRTALTQIVAEELDVPIDRVRLIQGDTALTPDQGVTAASLSIQKGGMQIRQAAATARKALAEIAAKRFGVATTELRIEDGMIKGNGMSVSYAGLIGDGTFSLKIDNNAPTKNPATYKVVGKSVARLDIPEKATGRFSFMHDFRVAGMLYGRVVRPLAIGASLESVDESSVSGVPGLLKVVREGNFLGVVATTEWGAIQAARTLKATWSNWEGLPDRAHLWDYVRATRIKSDVVTSNVGDSAKALSDAPKRISATYDFAVQTHGSIGPSCAVVEIKDGRITCWSASQATQSLRRQLAAMMDVPLDDVHCLYIEGSGCYGRNGHEDAAGDAALLSRAMGGRPVRVQWMRADEHGWDPKGPPTLVDLRAGVDAEGRITAWESDFFIPEDGFGPVPLIAATLAAGAPSAPITQPYGHGSPNVMATNSAIPYNLPNIKTVAHLLAETPFRWSWIRSPGRMQNAFANECFVDELAAFIGADPLDLRLGHLKDPRGADLLRRLATLARWKNRPSPRSPAQSDVMVGRGIGFAKDFPSPTYVGAVAEIEVDRRSGEIRVQRFFVVHDCGQIINPDGVRNQIEGNIIQTVSRTLKEEVLFDRSAVTSLHWATYPILTFPEVPDVIIELIDRPTETPSGAGEPAAAVVPAAISNAVFDALGVRLRSVPFTPAKVLAAIEGH</sequence>
<name>A0A176Y918_9BRAD</name>
<dbReference type="InterPro" id="IPR012368">
    <property type="entry name" value="OxRdtase_Mopterin-bd_su_IorB"/>
</dbReference>
<dbReference type="InterPro" id="IPR008274">
    <property type="entry name" value="AldOxase/xan_DH_MoCoBD1"/>
</dbReference>
<feature type="domain" description="Aldehyde oxidase/xanthine dehydrogenase a/b hammerhead" evidence="2">
    <location>
        <begin position="204"/>
        <end position="282"/>
    </location>
</feature>
<dbReference type="InterPro" id="IPR006311">
    <property type="entry name" value="TAT_signal"/>
</dbReference>
<accession>A0A176Y918</accession>
<dbReference type="InterPro" id="IPR000674">
    <property type="entry name" value="Ald_Oxase/Xan_DH_a/b"/>
</dbReference>
<feature type="signal peptide" evidence="1">
    <location>
        <begin position="1"/>
        <end position="33"/>
    </location>
</feature>
<dbReference type="InterPro" id="IPR052516">
    <property type="entry name" value="N-heterocyclic_Hydroxylase"/>
</dbReference>
<dbReference type="InterPro" id="IPR037165">
    <property type="entry name" value="AldOxase/xan_DH_Mopterin-bd_sf"/>
</dbReference>
<dbReference type="GO" id="GO:0016491">
    <property type="term" value="F:oxidoreductase activity"/>
    <property type="evidence" value="ECO:0007669"/>
    <property type="project" value="InterPro"/>
</dbReference>
<dbReference type="PROSITE" id="PS51318">
    <property type="entry name" value="TAT"/>
    <property type="match status" value="1"/>
</dbReference>